<dbReference type="PIRSF" id="PIRSF001439">
    <property type="entry name" value="CryM"/>
    <property type="match status" value="1"/>
</dbReference>
<dbReference type="OrthoDB" id="9792005at2"/>
<keyword evidence="3" id="KW-1185">Reference proteome</keyword>
<evidence type="ECO:0000256" key="1">
    <source>
        <dbReference type="SAM" id="Coils"/>
    </source>
</evidence>
<sequence>MLYLNAKDIISSITFKEVMETIEEAYKLYENNAFDAPSRIHIDHGDTKTLLFMPCFTENIFGTKILTYFPENPKVGKPVLDGLMLLNDIDTGEPLCIMDGKALTMVRTGAVGGVGVKHTTPKGVKTLGLIGTGVQGFYQILYACEARDFKKIYISDRSKDKAEDFKKRLQKELKDIEIIVADTVEQMVKNSEVIITATTSNKPVLPDDPELLKGKHFIGIGSYKPFMREFPDAISKVVDNVFIDTEFAKEESGDLCIPTESGILDESKIKTFGDYLLNCNNKEEIIKGTTLYKSVGMALFDITASRLIYEKAKAKGIGQNIEL</sequence>
<dbReference type="Gene3D" id="3.30.1780.10">
    <property type="entry name" value="ornithine cyclodeaminase, domain 1"/>
    <property type="match status" value="1"/>
</dbReference>
<gene>
    <name evidence="2" type="ORF">NCTC503_02666</name>
</gene>
<evidence type="ECO:0000313" key="3">
    <source>
        <dbReference type="Proteomes" id="UP000308489"/>
    </source>
</evidence>
<organism evidence="2 3">
    <name type="scientific">Hathewaya histolytica</name>
    <name type="common">Clostridium histolyticum</name>
    <dbReference type="NCBI Taxonomy" id="1498"/>
    <lineage>
        <taxon>Bacteria</taxon>
        <taxon>Bacillati</taxon>
        <taxon>Bacillota</taxon>
        <taxon>Clostridia</taxon>
        <taxon>Eubacteriales</taxon>
        <taxon>Clostridiaceae</taxon>
        <taxon>Hathewaya</taxon>
    </lineage>
</organism>
<dbReference type="GO" id="GO:0005737">
    <property type="term" value="C:cytoplasm"/>
    <property type="evidence" value="ECO:0007669"/>
    <property type="project" value="TreeGrafter"/>
</dbReference>
<dbReference type="Gene3D" id="3.40.50.720">
    <property type="entry name" value="NAD(P)-binding Rossmann-like Domain"/>
    <property type="match status" value="1"/>
</dbReference>
<evidence type="ECO:0000313" key="2">
    <source>
        <dbReference type="EMBL" id="VTQ96238.1"/>
    </source>
</evidence>
<dbReference type="KEGG" id="hhw:NCTC503_02666"/>
<accession>A0A4U9RWL0</accession>
<name>A0A4U9RWL0_HATHI</name>
<dbReference type="EMBL" id="LR590481">
    <property type="protein sequence ID" value="VTQ96238.1"/>
    <property type="molecule type" value="Genomic_DNA"/>
</dbReference>
<dbReference type="PANTHER" id="PTHR13812">
    <property type="entry name" value="KETIMINE REDUCTASE MU-CRYSTALLIN"/>
    <property type="match status" value="1"/>
</dbReference>
<reference evidence="2 3" key="1">
    <citation type="submission" date="2019-05" db="EMBL/GenBank/DDBJ databases">
        <authorList>
            <consortium name="Pathogen Informatics"/>
        </authorList>
    </citation>
    <scope>NUCLEOTIDE SEQUENCE [LARGE SCALE GENOMIC DNA]</scope>
    <source>
        <strain evidence="2 3">NCTC503</strain>
    </source>
</reference>
<keyword evidence="1" id="KW-0175">Coiled coil</keyword>
<dbReference type="Proteomes" id="UP000308489">
    <property type="component" value="Chromosome 1"/>
</dbReference>
<dbReference type="Pfam" id="PF02423">
    <property type="entry name" value="OCD_Mu_crystall"/>
    <property type="match status" value="1"/>
</dbReference>
<dbReference type="InterPro" id="IPR036291">
    <property type="entry name" value="NAD(P)-bd_dom_sf"/>
</dbReference>
<dbReference type="AlphaFoldDB" id="A0A4U9RWL0"/>
<feature type="coiled-coil region" evidence="1">
    <location>
        <begin position="159"/>
        <end position="186"/>
    </location>
</feature>
<dbReference type="SUPFAM" id="SSF51735">
    <property type="entry name" value="NAD(P)-binding Rossmann-fold domains"/>
    <property type="match status" value="1"/>
</dbReference>
<protein>
    <submittedName>
        <fullName evidence="2">Ornithine cyclodeaminase</fullName>
    </submittedName>
</protein>
<proteinExistence type="predicted"/>
<dbReference type="InterPro" id="IPR023401">
    <property type="entry name" value="ODC_N"/>
</dbReference>
<dbReference type="RefSeq" id="WP_138211146.1">
    <property type="nucleotide sequence ID" value="NZ_CBCRUQ010000007.1"/>
</dbReference>
<dbReference type="InterPro" id="IPR003462">
    <property type="entry name" value="ODC_Mu_crystall"/>
</dbReference>
<dbReference type="PANTHER" id="PTHR13812:SF19">
    <property type="entry name" value="KETIMINE REDUCTASE MU-CRYSTALLIN"/>
    <property type="match status" value="1"/>
</dbReference>